<dbReference type="GO" id="GO:0009408">
    <property type="term" value="P:response to heat"/>
    <property type="evidence" value="ECO:0007669"/>
    <property type="project" value="TreeGrafter"/>
</dbReference>
<reference evidence="6 7" key="1">
    <citation type="submission" date="2024-01" db="EMBL/GenBank/DDBJ databases">
        <title>Genome assemblies of Stephania.</title>
        <authorList>
            <person name="Yang L."/>
        </authorList>
    </citation>
    <scope>NUCLEOTIDE SEQUENCE [LARGE SCALE GENOMIC DNA]</scope>
    <source>
        <strain evidence="6">YNDBR</strain>
        <tissue evidence="6">Leaf</tissue>
    </source>
</reference>
<protein>
    <submittedName>
        <fullName evidence="6">Uncharacterized protein</fullName>
    </submittedName>
</protein>
<dbReference type="SUPFAM" id="SSF47874">
    <property type="entry name" value="Annexin"/>
    <property type="match status" value="1"/>
</dbReference>
<evidence type="ECO:0000256" key="2">
    <source>
        <dbReference type="ARBA" id="ARBA00022737"/>
    </source>
</evidence>
<dbReference type="InterPro" id="IPR018502">
    <property type="entry name" value="Annexin_repeat"/>
</dbReference>
<sequence length="161" mass="18477">MVSKPTVRLGLVKVLAEIIGSQRSATGMKNQHGWDTNEGLTISILAHRNAEQRKLIRRTDVDFMGKIFSNHLRRNLSDFERAVLLWTLDPAEHDAFLAYESIRMWTASNRVILEMACTRSPFELLLARQAYHARYKKSLEEDVAAHTKGNFRKVNMSCVFT</sequence>
<dbReference type="GO" id="GO:0005886">
    <property type="term" value="C:plasma membrane"/>
    <property type="evidence" value="ECO:0007669"/>
    <property type="project" value="TreeGrafter"/>
</dbReference>
<keyword evidence="3" id="KW-0106">Calcium</keyword>
<dbReference type="SMART" id="SM00335">
    <property type="entry name" value="ANX"/>
    <property type="match status" value="2"/>
</dbReference>
<keyword evidence="5" id="KW-0111">Calcium/phospholipid-binding</keyword>
<keyword evidence="2" id="KW-0677">Repeat</keyword>
<dbReference type="GO" id="GO:0009409">
    <property type="term" value="P:response to cold"/>
    <property type="evidence" value="ECO:0007669"/>
    <property type="project" value="TreeGrafter"/>
</dbReference>
<dbReference type="GO" id="GO:0009414">
    <property type="term" value="P:response to water deprivation"/>
    <property type="evidence" value="ECO:0007669"/>
    <property type="project" value="TreeGrafter"/>
</dbReference>
<evidence type="ECO:0000313" key="7">
    <source>
        <dbReference type="Proteomes" id="UP001420932"/>
    </source>
</evidence>
<dbReference type="Gene3D" id="1.10.220.10">
    <property type="entry name" value="Annexin"/>
    <property type="match status" value="2"/>
</dbReference>
<dbReference type="FunFam" id="1.10.220.10:FF:000006">
    <property type="entry name" value="Annexin"/>
    <property type="match status" value="1"/>
</dbReference>
<evidence type="ECO:0000256" key="1">
    <source>
        <dbReference type="ARBA" id="ARBA00022723"/>
    </source>
</evidence>
<dbReference type="GO" id="GO:0005544">
    <property type="term" value="F:calcium-dependent phospholipid binding"/>
    <property type="evidence" value="ECO:0007669"/>
    <property type="project" value="UniProtKB-KW"/>
</dbReference>
<dbReference type="PANTHER" id="PTHR10502:SF104">
    <property type="entry name" value="ANNEXIN D1"/>
    <property type="match status" value="1"/>
</dbReference>
<dbReference type="GO" id="GO:0009651">
    <property type="term" value="P:response to salt stress"/>
    <property type="evidence" value="ECO:0007669"/>
    <property type="project" value="TreeGrafter"/>
</dbReference>
<dbReference type="PANTHER" id="PTHR10502">
    <property type="entry name" value="ANNEXIN"/>
    <property type="match status" value="1"/>
</dbReference>
<dbReference type="PROSITE" id="PS51897">
    <property type="entry name" value="ANNEXIN_2"/>
    <property type="match status" value="1"/>
</dbReference>
<keyword evidence="7" id="KW-1185">Reference proteome</keyword>
<dbReference type="GO" id="GO:0005737">
    <property type="term" value="C:cytoplasm"/>
    <property type="evidence" value="ECO:0007669"/>
    <property type="project" value="TreeGrafter"/>
</dbReference>
<proteinExistence type="predicted"/>
<evidence type="ECO:0000313" key="6">
    <source>
        <dbReference type="EMBL" id="KAK9163179.1"/>
    </source>
</evidence>
<dbReference type="Pfam" id="PF00191">
    <property type="entry name" value="Annexin"/>
    <property type="match status" value="1"/>
</dbReference>
<keyword evidence="4" id="KW-0041">Annexin</keyword>
<dbReference type="Proteomes" id="UP001420932">
    <property type="component" value="Unassembled WGS sequence"/>
</dbReference>
<evidence type="ECO:0000256" key="4">
    <source>
        <dbReference type="ARBA" id="ARBA00023216"/>
    </source>
</evidence>
<organism evidence="6 7">
    <name type="scientific">Stephania yunnanensis</name>
    <dbReference type="NCBI Taxonomy" id="152371"/>
    <lineage>
        <taxon>Eukaryota</taxon>
        <taxon>Viridiplantae</taxon>
        <taxon>Streptophyta</taxon>
        <taxon>Embryophyta</taxon>
        <taxon>Tracheophyta</taxon>
        <taxon>Spermatophyta</taxon>
        <taxon>Magnoliopsida</taxon>
        <taxon>Ranunculales</taxon>
        <taxon>Menispermaceae</taxon>
        <taxon>Menispermoideae</taxon>
        <taxon>Cissampelideae</taxon>
        <taxon>Stephania</taxon>
    </lineage>
</organism>
<accession>A0AAP0Q275</accession>
<dbReference type="EMBL" id="JBBNAF010000002">
    <property type="protein sequence ID" value="KAK9163179.1"/>
    <property type="molecule type" value="Genomic_DNA"/>
</dbReference>
<dbReference type="GO" id="GO:0005509">
    <property type="term" value="F:calcium ion binding"/>
    <property type="evidence" value="ECO:0007669"/>
    <property type="project" value="InterPro"/>
</dbReference>
<dbReference type="AlphaFoldDB" id="A0AAP0Q275"/>
<dbReference type="GO" id="GO:0001786">
    <property type="term" value="F:phosphatidylserine binding"/>
    <property type="evidence" value="ECO:0007669"/>
    <property type="project" value="TreeGrafter"/>
</dbReference>
<evidence type="ECO:0000256" key="5">
    <source>
        <dbReference type="ARBA" id="ARBA00023302"/>
    </source>
</evidence>
<comment type="caution">
    <text evidence="6">The sequence shown here is derived from an EMBL/GenBank/DDBJ whole genome shotgun (WGS) entry which is preliminary data.</text>
</comment>
<dbReference type="InterPro" id="IPR037104">
    <property type="entry name" value="Annexin_sf"/>
</dbReference>
<keyword evidence="1" id="KW-0479">Metal-binding</keyword>
<gene>
    <name evidence="6" type="ORF">Syun_004081</name>
</gene>
<name>A0AAP0Q275_9MAGN</name>
<evidence type="ECO:0000256" key="3">
    <source>
        <dbReference type="ARBA" id="ARBA00022837"/>
    </source>
</evidence>